<evidence type="ECO:0000259" key="9">
    <source>
        <dbReference type="PROSITE" id="PS51160"/>
    </source>
</evidence>
<dbReference type="RefSeq" id="WP_015504374.1">
    <property type="nucleotide sequence ID" value="NZ_CP017686.1"/>
</dbReference>
<dbReference type="Pfam" id="PF22521">
    <property type="entry name" value="HypF_C_2"/>
    <property type="match status" value="1"/>
</dbReference>
<dbReference type="GO" id="GO:0016874">
    <property type="term" value="F:ligase activity"/>
    <property type="evidence" value="ECO:0007669"/>
    <property type="project" value="UniProtKB-KW"/>
</dbReference>
<evidence type="ECO:0000259" key="10">
    <source>
        <dbReference type="PROSITE" id="PS51163"/>
    </source>
</evidence>
<comment type="similarity">
    <text evidence="2">Belongs to the carbamoyltransferase HypF family.</text>
</comment>
<dbReference type="EMBL" id="CP017686">
    <property type="protein sequence ID" value="AYQ54654.1"/>
    <property type="molecule type" value="Genomic_DNA"/>
</dbReference>
<feature type="domain" description="YrdC-like" evidence="10">
    <location>
        <begin position="191"/>
        <end position="370"/>
    </location>
</feature>
<keyword evidence="5" id="KW-0863">Zinc-finger</keyword>
<dbReference type="InterPro" id="IPR006070">
    <property type="entry name" value="Sua5-like_dom"/>
</dbReference>
<sequence>MKIVIRGTVQGVGFRPAVYRTAVSLGLRGTVCNNGSNVTIEVDDGDAFLEAFLRDLPPLARIESVEKTPSDIDPSIKGFSIIESDAGDMEGSSIPADTAVCSRCLGDMRSGRRKGYPFTTCTDCGPRFTLLRSLPYDRGRTAMDSFPMCQTCGGEYADPGDRRFHHQTVCCPRCGPGYRLLDKDGQEIQCDDPIGSFAEHLRKGDIGIAKSWGGMHICCILSRTAHLREWYRRPNKPFAVMVRDIASAKRYCEPTPEEERMLLSPHRPIVLVRKKDSEVSEALSPSLDNVGVFLPYTGMQHLLFDRLGEDALIMTSANVPGEPMILDDRDILGLGADVYLLHNQEIVNRADDSVLRAFGKDPFYIRKSRGAIPSYYEFPAEYDAVAVGAQESLAGAVASRGRIYPTQHIGNGEGIGVPEYLEEAVRFQMSLVDCEPQVIAEDLHPAYMNRPLARRLAEEFGAEVVDIQHHHAHVVSLMVDRGNLEHLTALALDGTGHGDDGAAWGGEVMSCGYTGYERLAHLEYIPLLGGQKALSDIRRLRLAIDMLNGEESDTGFSDSETAVLSKLAGRSIGTSSLGRVLDALSYSLGVCDRRTYDGEPAMKLEPLLARGRLVDGFETYTENGIIRTAHLFSGIEKRPDKADAAYSVVWNILSEMVDSASERADSDGEGCIGITGGVSYDVPIVRMAKELAEKHGKRLIWHTRVPNGDGGISTGQVAAALRRP</sequence>
<dbReference type="GO" id="GO:0016743">
    <property type="term" value="F:carboxyl- or carbamoyltransferase activity"/>
    <property type="evidence" value="ECO:0007669"/>
    <property type="project" value="InterPro"/>
</dbReference>
<dbReference type="NCBIfam" id="TIGR00143">
    <property type="entry name" value="hypF"/>
    <property type="match status" value="1"/>
</dbReference>
<keyword evidence="6" id="KW-0862">Zinc</keyword>
<feature type="active site" evidence="8">
    <location>
        <position position="33"/>
    </location>
</feature>
<protein>
    <recommendedName>
        <fullName evidence="8">acylphosphatase</fullName>
        <ecNumber evidence="8">3.6.1.7</ecNumber>
    </recommendedName>
</protein>
<dbReference type="InterPro" id="IPR055128">
    <property type="entry name" value="HypF_C_2"/>
</dbReference>
<proteinExistence type="inferred from homology"/>
<comment type="catalytic activity">
    <reaction evidence="7">
        <text>C-terminal L-cysteinyl-[HypE protein] + carbamoyl phosphate + ATP + H2O = C-terminal S-carboxamide-L-cysteinyl-[HypE protein] + AMP + phosphate + diphosphate + H(+)</text>
        <dbReference type="Rhea" id="RHEA:55636"/>
        <dbReference type="Rhea" id="RHEA-COMP:14247"/>
        <dbReference type="Rhea" id="RHEA-COMP:14392"/>
        <dbReference type="ChEBI" id="CHEBI:15377"/>
        <dbReference type="ChEBI" id="CHEBI:15378"/>
        <dbReference type="ChEBI" id="CHEBI:30616"/>
        <dbReference type="ChEBI" id="CHEBI:33019"/>
        <dbReference type="ChEBI" id="CHEBI:43474"/>
        <dbReference type="ChEBI" id="CHEBI:58228"/>
        <dbReference type="ChEBI" id="CHEBI:76913"/>
        <dbReference type="ChEBI" id="CHEBI:139126"/>
        <dbReference type="ChEBI" id="CHEBI:456215"/>
    </reaction>
</comment>
<dbReference type="Pfam" id="PF17788">
    <property type="entry name" value="HypF_C"/>
    <property type="match status" value="1"/>
</dbReference>
<evidence type="ECO:0000256" key="6">
    <source>
        <dbReference type="ARBA" id="ARBA00022833"/>
    </source>
</evidence>
<dbReference type="GeneID" id="41321278"/>
<dbReference type="SUPFAM" id="SSF54975">
    <property type="entry name" value="Acylphosphatase/BLUF domain-like"/>
    <property type="match status" value="1"/>
</dbReference>
<dbReference type="PROSITE" id="PS51160">
    <property type="entry name" value="ACYLPHOSPHATASE_3"/>
    <property type="match status" value="1"/>
</dbReference>
<dbReference type="PANTHER" id="PTHR42959">
    <property type="entry name" value="CARBAMOYLTRANSFERASE"/>
    <property type="match status" value="1"/>
</dbReference>
<evidence type="ECO:0000256" key="4">
    <source>
        <dbReference type="ARBA" id="ARBA00022723"/>
    </source>
</evidence>
<dbReference type="Gene3D" id="3.30.110.120">
    <property type="match status" value="1"/>
</dbReference>
<dbReference type="InterPro" id="IPR036046">
    <property type="entry name" value="Acylphosphatase-like_dom_sf"/>
</dbReference>
<dbReference type="Gene3D" id="3.30.420.40">
    <property type="match status" value="1"/>
</dbReference>
<dbReference type="InterPro" id="IPR001792">
    <property type="entry name" value="Acylphosphatase-like_dom"/>
</dbReference>
<dbReference type="InterPro" id="IPR011125">
    <property type="entry name" value="Znf_HypF"/>
</dbReference>
<comment type="pathway">
    <text evidence="1">Protein modification; [NiFe] hydrogenase maturation.</text>
</comment>
<keyword evidence="11" id="KW-0808">Transferase</keyword>
<dbReference type="Pfam" id="PF00708">
    <property type="entry name" value="Acylphosphatase"/>
    <property type="match status" value="1"/>
</dbReference>
<dbReference type="Gene3D" id="3.90.870.50">
    <property type="match status" value="1"/>
</dbReference>
<dbReference type="GO" id="GO:0003998">
    <property type="term" value="F:acylphosphatase activity"/>
    <property type="evidence" value="ECO:0007669"/>
    <property type="project" value="UniProtKB-EC"/>
</dbReference>
<dbReference type="InterPro" id="IPR004421">
    <property type="entry name" value="Carbamoyltransferase_HypF"/>
</dbReference>
<keyword evidence="8" id="KW-0378">Hydrolase</keyword>
<keyword evidence="3" id="KW-0436">Ligase</keyword>
<dbReference type="InterPro" id="IPR017968">
    <property type="entry name" value="Acylphosphatase_CS"/>
</dbReference>
<evidence type="ECO:0000256" key="2">
    <source>
        <dbReference type="ARBA" id="ARBA00008097"/>
    </source>
</evidence>
<evidence type="ECO:0000256" key="7">
    <source>
        <dbReference type="ARBA" id="ARBA00048220"/>
    </source>
</evidence>
<comment type="catalytic activity">
    <reaction evidence="8">
        <text>an acyl phosphate + H2O = a carboxylate + phosphate + H(+)</text>
        <dbReference type="Rhea" id="RHEA:14965"/>
        <dbReference type="ChEBI" id="CHEBI:15377"/>
        <dbReference type="ChEBI" id="CHEBI:15378"/>
        <dbReference type="ChEBI" id="CHEBI:29067"/>
        <dbReference type="ChEBI" id="CHEBI:43474"/>
        <dbReference type="ChEBI" id="CHEBI:59918"/>
        <dbReference type="EC" id="3.6.1.7"/>
    </reaction>
</comment>
<reference evidence="11 12" key="1">
    <citation type="submission" date="2016-10" db="EMBL/GenBank/DDBJ databases">
        <title>Complete genome of the TMA-utilizing, human hosted archaeon Methanomethylophilus alvus Gen. nov, sp. nov., strain Mx-05, derived from a pure culture.</title>
        <authorList>
            <person name="Brugere J.-F."/>
            <person name="Ben Hania W."/>
            <person name="Chaudhary P.P."/>
            <person name="Gaci N."/>
            <person name="Borrel G."/>
            <person name="Cao Van Tuat L."/>
            <person name="Fardeau M.-L."/>
            <person name="Harris H.M.B."/>
            <person name="O'Toole P.W."/>
            <person name="Ollivier B."/>
        </authorList>
    </citation>
    <scope>NUCLEOTIDE SEQUENCE [LARGE SCALE GENOMIC DNA]</scope>
    <source>
        <strain evidence="11 12">Mx-05</strain>
    </source>
</reference>
<dbReference type="GO" id="GO:0051604">
    <property type="term" value="P:protein maturation"/>
    <property type="evidence" value="ECO:0007669"/>
    <property type="project" value="TreeGrafter"/>
</dbReference>
<dbReference type="InterPro" id="IPR051060">
    <property type="entry name" value="Carbamoyltrans_HypF-like"/>
</dbReference>
<accession>A0A3G3IGJ0</accession>
<gene>
    <name evidence="11" type="ORF">BKD89_02380</name>
</gene>
<dbReference type="PROSITE" id="PS00150">
    <property type="entry name" value="ACYLPHOSPHATASE_1"/>
    <property type="match status" value="1"/>
</dbReference>
<dbReference type="EC" id="3.6.1.7" evidence="8"/>
<dbReference type="PANTHER" id="PTHR42959:SF1">
    <property type="entry name" value="CARBAMOYLTRANSFERASE HYPF"/>
    <property type="match status" value="1"/>
</dbReference>
<evidence type="ECO:0000313" key="12">
    <source>
        <dbReference type="Proteomes" id="UP000273278"/>
    </source>
</evidence>
<organism evidence="11 12">
    <name type="scientific">Methanomethylophilus alvi</name>
    <dbReference type="NCBI Taxonomy" id="1291540"/>
    <lineage>
        <taxon>Archaea</taxon>
        <taxon>Methanobacteriati</taxon>
        <taxon>Thermoplasmatota</taxon>
        <taxon>Thermoplasmata</taxon>
        <taxon>Methanomassiliicoccales</taxon>
        <taxon>Methanomethylophilaceae</taxon>
        <taxon>Methanomethylophilus</taxon>
    </lineage>
</organism>
<dbReference type="InterPro" id="IPR017945">
    <property type="entry name" value="DHBP_synth_RibB-like_a/b_dom"/>
</dbReference>
<dbReference type="PROSITE" id="PS51163">
    <property type="entry name" value="YRDC"/>
    <property type="match status" value="1"/>
</dbReference>
<dbReference type="Gene3D" id="3.30.420.360">
    <property type="match status" value="1"/>
</dbReference>
<feature type="domain" description="Acylphosphatase-like" evidence="9">
    <location>
        <begin position="1"/>
        <end position="83"/>
    </location>
</feature>
<dbReference type="SUPFAM" id="SSF55821">
    <property type="entry name" value="YrdC/RibB"/>
    <property type="match status" value="1"/>
</dbReference>
<evidence type="ECO:0000256" key="3">
    <source>
        <dbReference type="ARBA" id="ARBA00022598"/>
    </source>
</evidence>
<feature type="active site" evidence="8">
    <location>
        <position position="15"/>
    </location>
</feature>
<evidence type="ECO:0000313" key="11">
    <source>
        <dbReference type="EMBL" id="AYQ54654.1"/>
    </source>
</evidence>
<evidence type="ECO:0000256" key="5">
    <source>
        <dbReference type="ARBA" id="ARBA00022771"/>
    </source>
</evidence>
<dbReference type="Proteomes" id="UP000273278">
    <property type="component" value="Chromosome"/>
</dbReference>
<dbReference type="OMA" id="DRENTSM"/>
<keyword evidence="4" id="KW-0479">Metal-binding</keyword>
<name>A0A3G3IGJ0_9ARCH</name>
<dbReference type="AlphaFoldDB" id="A0A3G3IGJ0"/>
<evidence type="ECO:0000256" key="1">
    <source>
        <dbReference type="ARBA" id="ARBA00004711"/>
    </source>
</evidence>
<evidence type="ECO:0000256" key="8">
    <source>
        <dbReference type="PROSITE-ProRule" id="PRU00520"/>
    </source>
</evidence>
<dbReference type="UniPathway" id="UPA00335"/>
<dbReference type="GO" id="GO:0008270">
    <property type="term" value="F:zinc ion binding"/>
    <property type="evidence" value="ECO:0007669"/>
    <property type="project" value="UniProtKB-KW"/>
</dbReference>
<dbReference type="InterPro" id="IPR041440">
    <property type="entry name" value="HypF_C"/>
</dbReference>
<dbReference type="Pfam" id="PF07503">
    <property type="entry name" value="zf-HYPF"/>
    <property type="match status" value="2"/>
</dbReference>
<dbReference type="GO" id="GO:0003725">
    <property type="term" value="F:double-stranded RNA binding"/>
    <property type="evidence" value="ECO:0007669"/>
    <property type="project" value="InterPro"/>
</dbReference>
<dbReference type="Pfam" id="PF01300">
    <property type="entry name" value="Sua5_yciO_yrdC"/>
    <property type="match status" value="1"/>
</dbReference>